<evidence type="ECO:0000256" key="2">
    <source>
        <dbReference type="ARBA" id="ARBA00006561"/>
    </source>
</evidence>
<evidence type="ECO:0000256" key="5">
    <source>
        <dbReference type="ARBA" id="ARBA00022827"/>
    </source>
</evidence>
<dbReference type="SUPFAM" id="SSF51905">
    <property type="entry name" value="FAD/NAD(P)-binding domain"/>
    <property type="match status" value="1"/>
</dbReference>
<comment type="similarity">
    <text evidence="2">Belongs to the HdrA family.</text>
</comment>
<dbReference type="EMBL" id="BART01008303">
    <property type="protein sequence ID" value="GAG53614.1"/>
    <property type="molecule type" value="Genomic_DNA"/>
</dbReference>
<dbReference type="GO" id="GO:0046872">
    <property type="term" value="F:metal ion binding"/>
    <property type="evidence" value="ECO:0007669"/>
    <property type="project" value="UniProtKB-KW"/>
</dbReference>
<comment type="caution">
    <text evidence="10">The sequence shown here is derived from an EMBL/GenBank/DDBJ whole genome shotgun (WGS) entry which is preliminary data.</text>
</comment>
<dbReference type="InterPro" id="IPR017896">
    <property type="entry name" value="4Fe4S_Fe-S-bd"/>
</dbReference>
<evidence type="ECO:0000259" key="9">
    <source>
        <dbReference type="PROSITE" id="PS51379"/>
    </source>
</evidence>
<dbReference type="PANTHER" id="PTHR43498">
    <property type="entry name" value="FERREDOXIN:COB-COM HETERODISULFIDE REDUCTASE SUBUNIT A"/>
    <property type="match status" value="1"/>
</dbReference>
<keyword evidence="6" id="KW-0560">Oxidoreductase</keyword>
<keyword evidence="8" id="KW-0411">Iron-sulfur</keyword>
<dbReference type="InterPro" id="IPR017900">
    <property type="entry name" value="4Fe4S_Fe_S_CS"/>
</dbReference>
<dbReference type="PANTHER" id="PTHR43498:SF1">
    <property type="entry name" value="COB--COM HETERODISULFIDE REDUCTASE IRON-SULFUR SUBUNIT A"/>
    <property type="match status" value="1"/>
</dbReference>
<evidence type="ECO:0000256" key="6">
    <source>
        <dbReference type="ARBA" id="ARBA00023002"/>
    </source>
</evidence>
<dbReference type="SUPFAM" id="SSF54862">
    <property type="entry name" value="4Fe-4S ferredoxins"/>
    <property type="match status" value="1"/>
</dbReference>
<evidence type="ECO:0000256" key="4">
    <source>
        <dbReference type="ARBA" id="ARBA00022723"/>
    </source>
</evidence>
<accession>X0YCM9</accession>
<evidence type="ECO:0000256" key="1">
    <source>
        <dbReference type="ARBA" id="ARBA00001974"/>
    </source>
</evidence>
<reference evidence="10" key="1">
    <citation type="journal article" date="2014" name="Front. Microbiol.">
        <title>High frequency of phylogenetically diverse reductive dehalogenase-homologous genes in deep subseafloor sedimentary metagenomes.</title>
        <authorList>
            <person name="Kawai M."/>
            <person name="Futagami T."/>
            <person name="Toyoda A."/>
            <person name="Takaki Y."/>
            <person name="Nishi S."/>
            <person name="Hori S."/>
            <person name="Arai W."/>
            <person name="Tsubouchi T."/>
            <person name="Morono Y."/>
            <person name="Uchiyama I."/>
            <person name="Ito T."/>
            <person name="Fujiyama A."/>
            <person name="Inagaki F."/>
            <person name="Takami H."/>
        </authorList>
    </citation>
    <scope>NUCLEOTIDE SEQUENCE</scope>
    <source>
        <strain evidence="10">Expedition CK06-06</strain>
    </source>
</reference>
<keyword evidence="4" id="KW-0479">Metal-binding</keyword>
<keyword evidence="7" id="KW-0408">Iron</keyword>
<dbReference type="GO" id="GO:0016491">
    <property type="term" value="F:oxidoreductase activity"/>
    <property type="evidence" value="ECO:0007669"/>
    <property type="project" value="UniProtKB-KW"/>
</dbReference>
<dbReference type="Gene3D" id="3.50.50.60">
    <property type="entry name" value="FAD/NAD(P)-binding domain"/>
    <property type="match status" value="1"/>
</dbReference>
<evidence type="ECO:0000256" key="3">
    <source>
        <dbReference type="ARBA" id="ARBA00022485"/>
    </source>
</evidence>
<name>X0YCM9_9ZZZZ</name>
<evidence type="ECO:0000256" key="8">
    <source>
        <dbReference type="ARBA" id="ARBA00023014"/>
    </source>
</evidence>
<organism evidence="10">
    <name type="scientific">marine sediment metagenome</name>
    <dbReference type="NCBI Taxonomy" id="412755"/>
    <lineage>
        <taxon>unclassified sequences</taxon>
        <taxon>metagenomes</taxon>
        <taxon>ecological metagenomes</taxon>
    </lineage>
</organism>
<gene>
    <name evidence="10" type="ORF">S01H4_18713</name>
</gene>
<dbReference type="InterPro" id="IPR036188">
    <property type="entry name" value="FAD/NAD-bd_sf"/>
</dbReference>
<proteinExistence type="inferred from homology"/>
<protein>
    <recommendedName>
        <fullName evidence="9">4Fe-4S ferredoxin-type domain-containing protein</fullName>
    </recommendedName>
</protein>
<dbReference type="PROSITE" id="PS00198">
    <property type="entry name" value="4FE4S_FER_1"/>
    <property type="match status" value="1"/>
</dbReference>
<dbReference type="Pfam" id="PF13450">
    <property type="entry name" value="NAD_binding_8"/>
    <property type="match status" value="1"/>
</dbReference>
<keyword evidence="5" id="KW-0285">Flavoprotein</keyword>
<dbReference type="InterPro" id="IPR039650">
    <property type="entry name" value="HdrA-like"/>
</dbReference>
<dbReference type="AlphaFoldDB" id="X0YCM9"/>
<sequence length="155" mass="16982">MTENSISSELLIVGAGIAGITAAVEASETGVSVILIEKNPYVGGKVAQFNQYFPKLCPPSCGLEINLRRLRANPSLTLLTMAEVTNVVNEDGKYNVEVSMKPRYVNNQCTVCGDCVPVCPEKRKNEFKSIALYLHTSTHLLQLLPLQAFISITYF</sequence>
<evidence type="ECO:0000256" key="7">
    <source>
        <dbReference type="ARBA" id="ARBA00023004"/>
    </source>
</evidence>
<keyword evidence="5" id="KW-0274">FAD</keyword>
<dbReference type="GO" id="GO:0051539">
    <property type="term" value="F:4 iron, 4 sulfur cluster binding"/>
    <property type="evidence" value="ECO:0007669"/>
    <property type="project" value="UniProtKB-KW"/>
</dbReference>
<evidence type="ECO:0000313" key="10">
    <source>
        <dbReference type="EMBL" id="GAG53614.1"/>
    </source>
</evidence>
<dbReference type="PROSITE" id="PS51379">
    <property type="entry name" value="4FE4S_FER_2"/>
    <property type="match status" value="1"/>
</dbReference>
<keyword evidence="3" id="KW-0004">4Fe-4S</keyword>
<feature type="domain" description="4Fe-4S ferredoxin-type" evidence="9">
    <location>
        <begin position="100"/>
        <end position="130"/>
    </location>
</feature>
<comment type="cofactor">
    <cofactor evidence="1">
        <name>FAD</name>
        <dbReference type="ChEBI" id="CHEBI:57692"/>
    </cofactor>
</comment>